<dbReference type="Pfam" id="PF12704">
    <property type="entry name" value="MacB_PCD"/>
    <property type="match status" value="2"/>
</dbReference>
<dbReference type="Pfam" id="PF02687">
    <property type="entry name" value="FtsX"/>
    <property type="match status" value="2"/>
</dbReference>
<comment type="caution">
    <text evidence="9">The sequence shown here is derived from an EMBL/GenBank/DDBJ whole genome shotgun (WGS) entry which is preliminary data.</text>
</comment>
<dbReference type="InterPro" id="IPR003838">
    <property type="entry name" value="ABC3_permease_C"/>
</dbReference>
<evidence type="ECO:0000256" key="5">
    <source>
        <dbReference type="ARBA" id="ARBA00023136"/>
    </source>
</evidence>
<feature type="transmembrane region" description="Helical" evidence="6">
    <location>
        <begin position="755"/>
        <end position="777"/>
    </location>
</feature>
<dbReference type="GO" id="GO:0005886">
    <property type="term" value="C:plasma membrane"/>
    <property type="evidence" value="ECO:0007669"/>
    <property type="project" value="UniProtKB-SubCell"/>
</dbReference>
<dbReference type="EMBL" id="SNWP01000010">
    <property type="protein sequence ID" value="TDO28208.1"/>
    <property type="molecule type" value="Genomic_DNA"/>
</dbReference>
<keyword evidence="5 6" id="KW-0472">Membrane</keyword>
<dbReference type="PANTHER" id="PTHR30572:SF18">
    <property type="entry name" value="ABC-TYPE MACROLIDE FAMILY EXPORT SYSTEM PERMEASE COMPONENT 2"/>
    <property type="match status" value="1"/>
</dbReference>
<evidence type="ECO:0000256" key="6">
    <source>
        <dbReference type="SAM" id="Phobius"/>
    </source>
</evidence>
<evidence type="ECO:0000259" key="8">
    <source>
        <dbReference type="Pfam" id="PF12704"/>
    </source>
</evidence>
<dbReference type="PANTHER" id="PTHR30572">
    <property type="entry name" value="MEMBRANE COMPONENT OF TRANSPORTER-RELATED"/>
    <property type="match status" value="1"/>
</dbReference>
<evidence type="ECO:0000256" key="4">
    <source>
        <dbReference type="ARBA" id="ARBA00022989"/>
    </source>
</evidence>
<reference evidence="9 10" key="1">
    <citation type="submission" date="2019-03" db="EMBL/GenBank/DDBJ databases">
        <title>Genomic Encyclopedia of Archaeal and Bacterial Type Strains, Phase II (KMG-II): from individual species to whole genera.</title>
        <authorList>
            <person name="Goeker M."/>
        </authorList>
    </citation>
    <scope>NUCLEOTIDE SEQUENCE [LARGE SCALE GENOMIC DNA]</scope>
    <source>
        <strain evidence="9 10">DSM 28323</strain>
    </source>
</reference>
<feature type="transmembrane region" description="Helical" evidence="6">
    <location>
        <begin position="725"/>
        <end position="743"/>
    </location>
</feature>
<feature type="transmembrane region" description="Helical" evidence="6">
    <location>
        <begin position="416"/>
        <end position="441"/>
    </location>
</feature>
<proteinExistence type="predicted"/>
<name>A0A4V3C525_9BACT</name>
<keyword evidence="3 6" id="KW-0812">Transmembrane</keyword>
<evidence type="ECO:0000256" key="3">
    <source>
        <dbReference type="ARBA" id="ARBA00022692"/>
    </source>
</evidence>
<organism evidence="9 10">
    <name type="scientific">Sediminibacterium goheungense</name>
    <dbReference type="NCBI Taxonomy" id="1086393"/>
    <lineage>
        <taxon>Bacteria</taxon>
        <taxon>Pseudomonadati</taxon>
        <taxon>Bacteroidota</taxon>
        <taxon>Chitinophagia</taxon>
        <taxon>Chitinophagales</taxon>
        <taxon>Chitinophagaceae</taxon>
        <taxon>Sediminibacterium</taxon>
    </lineage>
</organism>
<feature type="transmembrane region" description="Helical" evidence="6">
    <location>
        <begin position="370"/>
        <end position="395"/>
    </location>
</feature>
<feature type="transmembrane region" description="Helical" evidence="6">
    <location>
        <begin position="673"/>
        <end position="697"/>
    </location>
</feature>
<dbReference type="Proteomes" id="UP000295741">
    <property type="component" value="Unassembled WGS sequence"/>
</dbReference>
<feature type="transmembrane region" description="Helical" evidence="6">
    <location>
        <begin position="278"/>
        <end position="300"/>
    </location>
</feature>
<feature type="transmembrane region" description="Helical" evidence="6">
    <location>
        <begin position="16"/>
        <end position="38"/>
    </location>
</feature>
<feature type="domain" description="ABC3 transporter permease C-terminal" evidence="7">
    <location>
        <begin position="675"/>
        <end position="788"/>
    </location>
</feature>
<keyword evidence="4 6" id="KW-1133">Transmembrane helix</keyword>
<evidence type="ECO:0000256" key="2">
    <source>
        <dbReference type="ARBA" id="ARBA00022475"/>
    </source>
</evidence>
<dbReference type="OrthoDB" id="5933722at2"/>
<keyword evidence="2" id="KW-1003">Cell membrane</keyword>
<keyword evidence="10" id="KW-1185">Reference proteome</keyword>
<feature type="domain" description="MacB-like periplasmic core" evidence="8">
    <location>
        <begin position="17"/>
        <end position="239"/>
    </location>
</feature>
<feature type="transmembrane region" description="Helical" evidence="6">
    <location>
        <begin position="325"/>
        <end position="350"/>
    </location>
</feature>
<accession>A0A4V3C525</accession>
<dbReference type="InterPro" id="IPR025857">
    <property type="entry name" value="MacB_PCD"/>
</dbReference>
<evidence type="ECO:0000313" key="10">
    <source>
        <dbReference type="Proteomes" id="UP000295741"/>
    </source>
</evidence>
<comment type="subcellular location">
    <subcellularLocation>
        <location evidence="1">Cell membrane</location>
        <topology evidence="1">Multi-pass membrane protein</topology>
    </subcellularLocation>
</comment>
<dbReference type="GO" id="GO:0022857">
    <property type="term" value="F:transmembrane transporter activity"/>
    <property type="evidence" value="ECO:0007669"/>
    <property type="project" value="TreeGrafter"/>
</dbReference>
<dbReference type="AlphaFoldDB" id="A0A4V3C525"/>
<sequence length="796" mass="89910">MFKIAYRNLIKQKRTLLINLSGLSVGMTVSLLIMVWVINELNYDNYHTKSDQIYRVTNHIEVSPGETWVWESSPLPYTSLMSKQVPEINKVTKMMTGTWVPLIFEHKGSLLKEANIAYVDSNWFSMFSYTLLSGSLSVFSENPYGLVLTESKAKKYFGAEEAIGKILKMDSLYYTVNAVVADNPSNSSFKFDILSNMAGLMKNEARKKNDESWGNFNYISFIRLHENSNQKLVEKKITEILRKNKDDNTIRSTLVGLKDMHFETGLQYYTFSHTNQQIVTVFLVIAVLILLTASINYVNLSTARASIRAKEISIRKINGASNKNLFLQLMLESGLVSFAALVITVLLMNLSLPYFNQFTENNFTISLSDWPVTALVLGTLTLTTLLNGVYPAMILTSFKPLQVLRGSSLPTIKDSVFRKALVVTQFTISVSLIAATIIAYLQMQHIQHTDSKYQKDQILKVTVPWYVTKGKTNEEISSFTQTIQQTLMQVPGVKRTSQASGSIIDHQSTSSGSFDWNGRAKDFNPSISVLSADEIFPQMFGLEMKEGRWLKDRNQADQHSYVLNETAIKELGIHKPYIGQRFSWGGDTGAIIGIVKDFHFRSMHEKITPLMVHGQSNWRSTIFMQLTPGNIPDQLSSIENKWKVLFPKIPFDYSFLDQDFNKLYKSDQQMATLMFFFAIITIIVAALGLFGLAAFTAERKIKEIGIRKVLGASSTHIVQLISKEFILLVGVGILIATPLSWWAMSEWLNNYAYRINIQIWIFLLAGFSATAIALLTISIQAIKAAMENPVKNLRSE</sequence>
<gene>
    <name evidence="9" type="ORF">BC659_0270</name>
</gene>
<evidence type="ECO:0000256" key="1">
    <source>
        <dbReference type="ARBA" id="ARBA00004651"/>
    </source>
</evidence>
<dbReference type="InterPro" id="IPR050250">
    <property type="entry name" value="Macrolide_Exporter_MacB"/>
</dbReference>
<evidence type="ECO:0000259" key="7">
    <source>
        <dbReference type="Pfam" id="PF02687"/>
    </source>
</evidence>
<protein>
    <submittedName>
        <fullName evidence="9">MacB-like protein</fullName>
    </submittedName>
</protein>
<dbReference type="RefSeq" id="WP_133472764.1">
    <property type="nucleotide sequence ID" value="NZ_SNWP01000010.1"/>
</dbReference>
<feature type="domain" description="MacB-like periplasmic core" evidence="8">
    <location>
        <begin position="433"/>
        <end position="635"/>
    </location>
</feature>
<evidence type="ECO:0000313" key="9">
    <source>
        <dbReference type="EMBL" id="TDO28208.1"/>
    </source>
</evidence>
<feature type="domain" description="ABC3 transporter permease C-terminal" evidence="7">
    <location>
        <begin position="284"/>
        <end position="397"/>
    </location>
</feature>